<dbReference type="EMBL" id="JHEG04000001">
    <property type="protein sequence ID" value="KAF3885447.1"/>
    <property type="molecule type" value="Genomic_DNA"/>
</dbReference>
<dbReference type="RefSeq" id="WP_038084117.1">
    <property type="nucleotide sequence ID" value="NZ_JHEG04000001.1"/>
</dbReference>
<protein>
    <submittedName>
        <fullName evidence="2">Tellurite resistance TerB family protein</fullName>
    </submittedName>
</protein>
<name>A0A0C1QZ36_9CYAN</name>
<reference evidence="3" key="1">
    <citation type="journal article" date="2015" name="Genome Announc.">
        <title>Draft Genome Sequence of Tolypothrix boutellei Strain VB521301.</title>
        <authorList>
            <person name="Chandrababunaidu M.M."/>
            <person name="Singh D."/>
            <person name="Sen D."/>
            <person name="Bhan S."/>
            <person name="Das S."/>
            <person name="Gupta A."/>
            <person name="Adhikary S.P."/>
            <person name="Tripathy S."/>
        </authorList>
    </citation>
    <scope>NUCLEOTIDE SEQUENCE</scope>
    <source>
        <strain evidence="3">VB521301</strain>
    </source>
</reference>
<evidence type="ECO:0000313" key="3">
    <source>
        <dbReference type="EMBL" id="KIE08873.1"/>
    </source>
</evidence>
<dbReference type="Proteomes" id="UP000029738">
    <property type="component" value="Unassembled WGS sequence"/>
</dbReference>
<accession>A0A0C1QZ36</accession>
<sequence length="354" mass="39391">MGKYDKIFNSTKTTKEKLTAQEAVAAIGVVTSAADSSLDEVDPDYIADILWEFLEVFEEYSDDQMLELLDKLIAIAEEDSVGALFNAAKSSLSEDLTLDAYAAGVSLLVDEEEIVIPKGKMNLLKKLQEALEIKDDEAKEVRDEVIAAFEDVEEELEDEEFLDDDAPGFDEGSEPQMYESPGKNFVVPIPVDTQRGGRVQAQEGLVSFSDDFGTLLRIDYFRLTSQQKKEIESIGHEEYLRSLLLEQYVPQGIVANLPDARVKHTKYIEDALDGAYFVLVDMPEGSNISKTGNNGTASRLDAYRGLLGFTSGNFLYIVSSQRSFFDGETPGSIEQESQRIEESILNFVDTIEFT</sequence>
<dbReference type="AlphaFoldDB" id="A0A0C1QZ36"/>
<evidence type="ECO:0000256" key="1">
    <source>
        <dbReference type="SAM" id="MobiDB-lite"/>
    </source>
</evidence>
<reference evidence="2" key="2">
    <citation type="submission" date="2019-11" db="EMBL/GenBank/DDBJ databases">
        <title>Improved Assembly of Tolypothrix boutellei genome.</title>
        <authorList>
            <person name="Sarangi A.N."/>
            <person name="Mukherjee M."/>
            <person name="Ghosh S."/>
            <person name="Singh D."/>
            <person name="Das A."/>
            <person name="Kant S."/>
            <person name="Prusty A."/>
            <person name="Tripathy S."/>
        </authorList>
    </citation>
    <scope>NUCLEOTIDE SEQUENCE</scope>
    <source>
        <strain evidence="2">VB521301</strain>
    </source>
</reference>
<gene>
    <name evidence="3" type="ORF">DA73_0230700</name>
    <name evidence="2" type="ORF">DA73_0400008245</name>
</gene>
<organism evidence="3">
    <name type="scientific">Tolypothrix bouteillei VB521301</name>
    <dbReference type="NCBI Taxonomy" id="1479485"/>
    <lineage>
        <taxon>Bacteria</taxon>
        <taxon>Bacillati</taxon>
        <taxon>Cyanobacteriota</taxon>
        <taxon>Cyanophyceae</taxon>
        <taxon>Nostocales</taxon>
        <taxon>Tolypothrichaceae</taxon>
        <taxon>Tolypothrix</taxon>
    </lineage>
</organism>
<evidence type="ECO:0000313" key="2">
    <source>
        <dbReference type="EMBL" id="KAF3885447.1"/>
    </source>
</evidence>
<dbReference type="CDD" id="cd07176">
    <property type="entry name" value="terB"/>
    <property type="match status" value="1"/>
</dbReference>
<proteinExistence type="predicted"/>
<dbReference type="OrthoDB" id="458764at2"/>
<dbReference type="STRING" id="1479485.DA73_0230700"/>
<evidence type="ECO:0000313" key="4">
    <source>
        <dbReference type="Proteomes" id="UP000029738"/>
    </source>
</evidence>
<comment type="caution">
    <text evidence="3">The sequence shown here is derived from an EMBL/GenBank/DDBJ whole genome shotgun (WGS) entry which is preliminary data.</text>
</comment>
<feature type="compositionally biased region" description="Acidic residues" evidence="1">
    <location>
        <begin position="157"/>
        <end position="173"/>
    </location>
</feature>
<keyword evidence="4" id="KW-1185">Reference proteome</keyword>
<feature type="region of interest" description="Disordered" evidence="1">
    <location>
        <begin position="157"/>
        <end position="182"/>
    </location>
</feature>
<dbReference type="EMBL" id="JHEG02000058">
    <property type="protein sequence ID" value="KIE08873.1"/>
    <property type="molecule type" value="Genomic_DNA"/>
</dbReference>